<comment type="subcellular location">
    <subcellularLocation>
        <location evidence="1">Membrane</location>
        <topology evidence="1">Multi-pass membrane protein</topology>
    </subcellularLocation>
</comment>
<dbReference type="PANTHER" id="PTHR10258:SF4">
    <property type="entry name" value="CALCIUM-ACTIVATED POTASSIUM CHANNEL SUBUNIT BETA-3"/>
    <property type="match status" value="1"/>
</dbReference>
<dbReference type="GO" id="GO:0015459">
    <property type="term" value="F:potassium channel regulator activity"/>
    <property type="evidence" value="ECO:0007669"/>
    <property type="project" value="TreeGrafter"/>
</dbReference>
<dbReference type="InterPro" id="IPR003930">
    <property type="entry name" value="K_chnl_Ca-activ_BK_bsu"/>
</dbReference>
<evidence type="ECO:0000256" key="4">
    <source>
        <dbReference type="ARBA" id="ARBA00022989"/>
    </source>
</evidence>
<evidence type="ECO:0000256" key="7">
    <source>
        <dbReference type="ARBA" id="ARBA00023180"/>
    </source>
</evidence>
<feature type="transmembrane region" description="Helical" evidence="10">
    <location>
        <begin position="68"/>
        <end position="91"/>
    </location>
</feature>
<evidence type="ECO:0000256" key="1">
    <source>
        <dbReference type="ARBA" id="ARBA00004141"/>
    </source>
</evidence>
<evidence type="ECO:0000256" key="6">
    <source>
        <dbReference type="ARBA" id="ARBA00023136"/>
    </source>
</evidence>
<evidence type="ECO:0000256" key="5">
    <source>
        <dbReference type="ARBA" id="ARBA00023065"/>
    </source>
</evidence>
<dbReference type="Proteomes" id="UP000606274">
    <property type="component" value="Unassembled WGS sequence"/>
</dbReference>
<dbReference type="GO" id="GO:0015269">
    <property type="term" value="F:calcium-activated potassium channel activity"/>
    <property type="evidence" value="ECO:0007669"/>
    <property type="project" value="InterPro"/>
</dbReference>
<keyword evidence="2" id="KW-0813">Transport</keyword>
<dbReference type="PANTHER" id="PTHR10258">
    <property type="entry name" value="CALCIUM-ACTIVATED POTASSIUM CHANNEL SUBUNIT BETA"/>
    <property type="match status" value="1"/>
</dbReference>
<keyword evidence="6 10" id="KW-0472">Membrane</keyword>
<reference evidence="11" key="1">
    <citation type="submission" date="2020-08" db="EMBL/GenBank/DDBJ databases">
        <title>Chromosome-level assembly of Southern catfish (Silurus meridionalis) provides insights into visual adaptation to the nocturnal and benthic lifestyles.</title>
        <authorList>
            <person name="Zhang Y."/>
            <person name="Wang D."/>
            <person name="Peng Z."/>
        </authorList>
    </citation>
    <scope>NUCLEOTIDE SEQUENCE</scope>
    <source>
        <strain evidence="11">SWU-2019-XX</strain>
        <tissue evidence="11">Muscle</tissue>
    </source>
</reference>
<keyword evidence="8" id="KW-0407">Ion channel</keyword>
<evidence type="ECO:0000256" key="9">
    <source>
        <dbReference type="SAM" id="MobiDB-lite"/>
    </source>
</evidence>
<feature type="transmembrane region" description="Helical" evidence="10">
    <location>
        <begin position="215"/>
        <end position="239"/>
    </location>
</feature>
<keyword evidence="7" id="KW-0325">Glycoprotein</keyword>
<dbReference type="GO" id="GO:0005513">
    <property type="term" value="P:detection of calcium ion"/>
    <property type="evidence" value="ECO:0007669"/>
    <property type="project" value="TreeGrafter"/>
</dbReference>
<feature type="region of interest" description="Disordered" evidence="9">
    <location>
        <begin position="31"/>
        <end position="58"/>
    </location>
</feature>
<evidence type="ECO:0000313" key="12">
    <source>
        <dbReference type="Proteomes" id="UP000606274"/>
    </source>
</evidence>
<evidence type="ECO:0000256" key="2">
    <source>
        <dbReference type="ARBA" id="ARBA00022448"/>
    </source>
</evidence>
<keyword evidence="3 10" id="KW-0812">Transmembrane</keyword>
<keyword evidence="5" id="KW-0406">Ion transport</keyword>
<protein>
    <submittedName>
        <fullName evidence="11">Uncharacterized protein</fullName>
    </submittedName>
</protein>
<sequence>MLLSPSPRGSFSIPVHINLRRRRTREIIHYPGSVPKAHRRKHRGGSDDGGGEKAKAQVPVSSVGEERAVLLGFIMMAFSILMYFVVGINVVKPCIHSDWGDVTNCSLIRAEFLNESEDRGFSYPCLQVLVNVTTAASDKTLHLRYDEAAVNLSPECFYTPRKHQNKSDMVREAQNIKDSLCDRQGRDIGCHLSSRRYPEDAILTKRHNLHTALRCLLWPSLMMFGGVLLIVLVMLTQFLCQLCNEMIQAEEEEMEDGQSTVGYNKLYQFLPCRPWSPSLE</sequence>
<keyword evidence="12" id="KW-1185">Reference proteome</keyword>
<name>A0A8T0BII9_SILME</name>
<accession>A0A8T0BII9</accession>
<gene>
    <name evidence="11" type="ORF">HF521_019157</name>
</gene>
<keyword evidence="4 10" id="KW-1133">Transmembrane helix</keyword>
<dbReference type="GO" id="GO:0008076">
    <property type="term" value="C:voltage-gated potassium channel complex"/>
    <property type="evidence" value="ECO:0007669"/>
    <property type="project" value="TreeGrafter"/>
</dbReference>
<organism evidence="11 12">
    <name type="scientific">Silurus meridionalis</name>
    <name type="common">Southern catfish</name>
    <name type="synonym">Silurus soldatovi meridionalis</name>
    <dbReference type="NCBI Taxonomy" id="175797"/>
    <lineage>
        <taxon>Eukaryota</taxon>
        <taxon>Metazoa</taxon>
        <taxon>Chordata</taxon>
        <taxon>Craniata</taxon>
        <taxon>Vertebrata</taxon>
        <taxon>Euteleostomi</taxon>
        <taxon>Actinopterygii</taxon>
        <taxon>Neopterygii</taxon>
        <taxon>Teleostei</taxon>
        <taxon>Ostariophysi</taxon>
        <taxon>Siluriformes</taxon>
        <taxon>Siluridae</taxon>
        <taxon>Silurus</taxon>
    </lineage>
</organism>
<evidence type="ECO:0000256" key="8">
    <source>
        <dbReference type="ARBA" id="ARBA00023303"/>
    </source>
</evidence>
<dbReference type="EMBL" id="JABFDY010000006">
    <property type="protein sequence ID" value="KAF7705903.1"/>
    <property type="molecule type" value="Genomic_DNA"/>
</dbReference>
<evidence type="ECO:0000256" key="3">
    <source>
        <dbReference type="ARBA" id="ARBA00022692"/>
    </source>
</evidence>
<evidence type="ECO:0000256" key="10">
    <source>
        <dbReference type="SAM" id="Phobius"/>
    </source>
</evidence>
<proteinExistence type="predicted"/>
<feature type="compositionally biased region" description="Basic and acidic residues" evidence="9">
    <location>
        <begin position="44"/>
        <end position="55"/>
    </location>
</feature>
<evidence type="ECO:0000313" key="11">
    <source>
        <dbReference type="EMBL" id="KAF7705903.1"/>
    </source>
</evidence>
<dbReference type="Pfam" id="PF03185">
    <property type="entry name" value="CaKB"/>
    <property type="match status" value="1"/>
</dbReference>
<comment type="caution">
    <text evidence="11">The sequence shown here is derived from an EMBL/GenBank/DDBJ whole genome shotgun (WGS) entry which is preliminary data.</text>
</comment>
<dbReference type="AlphaFoldDB" id="A0A8T0BII9"/>